<organism evidence="1 2">
    <name type="scientific">Candidatus Cytomitobacter primus</name>
    <dbReference type="NCBI Taxonomy" id="2066024"/>
    <lineage>
        <taxon>Bacteria</taxon>
        <taxon>Pseudomonadati</taxon>
        <taxon>Pseudomonadota</taxon>
        <taxon>Alphaproteobacteria</taxon>
        <taxon>Holosporales</taxon>
        <taxon>Holosporaceae</taxon>
        <taxon>Candidatus Cytomitobacter</taxon>
    </lineage>
</organism>
<proteinExistence type="predicted"/>
<evidence type="ECO:0000313" key="2">
    <source>
        <dbReference type="Proteomes" id="UP000325004"/>
    </source>
</evidence>
<dbReference type="OrthoDB" id="9858881at2"/>
<accession>A0A5C0UFH2</accession>
<dbReference type="KEGG" id="cpri:FZC34_00855"/>
<gene>
    <name evidence="1" type="ORF">FZC34_00855</name>
</gene>
<protein>
    <submittedName>
        <fullName evidence="1">Uncharacterized protein</fullName>
    </submittedName>
</protein>
<keyword evidence="2" id="KW-1185">Reference proteome</keyword>
<dbReference type="Proteomes" id="UP000325004">
    <property type="component" value="Chromosome"/>
</dbReference>
<dbReference type="AlphaFoldDB" id="A0A5C0UFH2"/>
<sequence>MKTLLALLMTANIVGKNISQDLHILFFKSITDYDSDVHDINLINRQNINLANLRHDFPFFSIIIDEKDKSSYMKWICNFCILSFANSKRTTQIRRINHSINSSIHGFILGLEQLQSLDQNTFSQSAKKWINKASLWVEAYKKFEVKYDK</sequence>
<dbReference type="EMBL" id="CP043316">
    <property type="protein sequence ID" value="QEK38467.1"/>
    <property type="molecule type" value="Genomic_DNA"/>
</dbReference>
<evidence type="ECO:0000313" key="1">
    <source>
        <dbReference type="EMBL" id="QEK38467.1"/>
    </source>
</evidence>
<dbReference type="RefSeq" id="WP_148971583.1">
    <property type="nucleotide sequence ID" value="NZ_CP043316.1"/>
</dbReference>
<reference evidence="1 2" key="1">
    <citation type="submission" date="2019-08" db="EMBL/GenBank/DDBJ databases">
        <title>Highly reduced genomes of protist endosymbionts show evolutionary convergence.</title>
        <authorList>
            <person name="George E."/>
            <person name="Husnik F."/>
            <person name="Tashyreva D."/>
            <person name="Prokopchuk G."/>
            <person name="Horak A."/>
            <person name="Kwong W.K."/>
            <person name="Lukes J."/>
            <person name="Keeling P.J."/>
        </authorList>
    </citation>
    <scope>NUCLEOTIDE SEQUENCE [LARGE SCALE GENOMIC DNA]</scope>
    <source>
        <strain evidence="1">1604LC</strain>
    </source>
</reference>
<name>A0A5C0UFH2_9PROT</name>